<evidence type="ECO:0000313" key="1">
    <source>
        <dbReference type="EMBL" id="KAF2846745.1"/>
    </source>
</evidence>
<organism evidence="1 2">
    <name type="scientific">Plenodomus tracheiphilus IPT5</name>
    <dbReference type="NCBI Taxonomy" id="1408161"/>
    <lineage>
        <taxon>Eukaryota</taxon>
        <taxon>Fungi</taxon>
        <taxon>Dikarya</taxon>
        <taxon>Ascomycota</taxon>
        <taxon>Pezizomycotina</taxon>
        <taxon>Dothideomycetes</taxon>
        <taxon>Pleosporomycetidae</taxon>
        <taxon>Pleosporales</taxon>
        <taxon>Pleosporineae</taxon>
        <taxon>Leptosphaeriaceae</taxon>
        <taxon>Plenodomus</taxon>
    </lineage>
</organism>
<proteinExistence type="predicted"/>
<sequence length="193" mass="22458">MELKSLFKLPKRRTPPASLPAYYGPAFASRPPHFKSLSLFLSSCTITSTLGAKGTPCALYFTYFIAEDPLIATFSCHQDPHIPLSRRRKVLQRRHRDDSAIRRLWTQLFPWCEAKIVIETRDARWEYTVPRRAMKWCCSDRGVLLLDWQALYVECFEEEQRRRVKEEQRKAGNAVGKRMQEKMDGVVKGHLGL</sequence>
<accession>A0A6A7AX52</accession>
<keyword evidence="2" id="KW-1185">Reference proteome</keyword>
<name>A0A6A7AX52_9PLEO</name>
<reference evidence="1" key="1">
    <citation type="submission" date="2020-01" db="EMBL/GenBank/DDBJ databases">
        <authorList>
            <consortium name="DOE Joint Genome Institute"/>
            <person name="Haridas S."/>
            <person name="Albert R."/>
            <person name="Binder M."/>
            <person name="Bloem J."/>
            <person name="Labutti K."/>
            <person name="Salamov A."/>
            <person name="Andreopoulos B."/>
            <person name="Baker S.E."/>
            <person name="Barry K."/>
            <person name="Bills G."/>
            <person name="Bluhm B.H."/>
            <person name="Cannon C."/>
            <person name="Castanera R."/>
            <person name="Culley D.E."/>
            <person name="Daum C."/>
            <person name="Ezra D."/>
            <person name="Gonzalez J.B."/>
            <person name="Henrissat B."/>
            <person name="Kuo A."/>
            <person name="Liang C."/>
            <person name="Lipzen A."/>
            <person name="Lutzoni F."/>
            <person name="Magnuson J."/>
            <person name="Mondo S."/>
            <person name="Nolan M."/>
            <person name="Ohm R."/>
            <person name="Pangilinan J."/>
            <person name="Park H.-J."/>
            <person name="Ramirez L."/>
            <person name="Alfaro M."/>
            <person name="Sun H."/>
            <person name="Tritt A."/>
            <person name="Yoshinaga Y."/>
            <person name="Zwiers L.-H."/>
            <person name="Turgeon B.G."/>
            <person name="Goodwin S.B."/>
            <person name="Spatafora J.W."/>
            <person name="Crous P.W."/>
            <person name="Grigoriev I.V."/>
        </authorList>
    </citation>
    <scope>NUCLEOTIDE SEQUENCE</scope>
    <source>
        <strain evidence="1">IPT5</strain>
    </source>
</reference>
<gene>
    <name evidence="1" type="ORF">T440DRAFT_222687</name>
</gene>
<dbReference type="OrthoDB" id="10464846at2759"/>
<dbReference type="EMBL" id="MU006332">
    <property type="protein sequence ID" value="KAF2846745.1"/>
    <property type="molecule type" value="Genomic_DNA"/>
</dbReference>
<dbReference type="Proteomes" id="UP000799423">
    <property type="component" value="Unassembled WGS sequence"/>
</dbReference>
<protein>
    <submittedName>
        <fullName evidence="1">Uncharacterized protein</fullName>
    </submittedName>
</protein>
<dbReference type="AlphaFoldDB" id="A0A6A7AX52"/>
<evidence type="ECO:0000313" key="2">
    <source>
        <dbReference type="Proteomes" id="UP000799423"/>
    </source>
</evidence>